<dbReference type="NCBIfam" id="TIGR00229">
    <property type="entry name" value="sensory_box"/>
    <property type="match status" value="1"/>
</dbReference>
<evidence type="ECO:0000256" key="2">
    <source>
        <dbReference type="PROSITE-ProRule" id="PRU00284"/>
    </source>
</evidence>
<dbReference type="Proteomes" id="UP001260980">
    <property type="component" value="Unassembled WGS sequence"/>
</dbReference>
<dbReference type="Gene3D" id="3.30.450.20">
    <property type="entry name" value="PAS domain"/>
    <property type="match status" value="1"/>
</dbReference>
<organism evidence="6 7">
    <name type="scientific">Paenibacillus violae</name>
    <dbReference type="NCBI Taxonomy" id="3077234"/>
    <lineage>
        <taxon>Bacteria</taxon>
        <taxon>Bacillati</taxon>
        <taxon>Bacillota</taxon>
        <taxon>Bacilli</taxon>
        <taxon>Bacillales</taxon>
        <taxon>Paenibacillaceae</taxon>
        <taxon>Paenibacillus</taxon>
    </lineage>
</organism>
<name>A0ABU3RE62_9BACL</name>
<dbReference type="SUPFAM" id="SSF55785">
    <property type="entry name" value="PYP-like sensor domain (PAS domain)"/>
    <property type="match status" value="1"/>
</dbReference>
<dbReference type="PROSITE" id="PS50111">
    <property type="entry name" value="CHEMOTAXIS_TRANSDUC_2"/>
    <property type="match status" value="1"/>
</dbReference>
<sequence length="302" mass="33719">MIDVHEDKKLQTVLAAIESSLAMIEFDTDGKVLWVNEHFAQSMGYQPSEMKGMRHASFCTPAFRSSPEYLKLWESLRCGKTFQDKIQRVRKDGRLIWLEATYMPIIGDKGIPVSVLKIATNIDAREQLATRLTGNLLRMSDELLSRAQEGKESSKQIKESVDSVAAISEENMVILLQLERQSDSIRGIVRLIKDISSQTNLLALNAAIEAAHAKEYGRGFAVVAGEIRKLAAQVEQATREANAYVEGIETRVREIGESTKRSRTAAEESRRRIQQAVEAFEGIGEAAHDLDGQAKEMKLILT</sequence>
<keyword evidence="1 2" id="KW-0807">Transducer</keyword>
<dbReference type="SUPFAM" id="SSF58104">
    <property type="entry name" value="Methyl-accepting chemotaxis protein (MCP) signaling domain"/>
    <property type="match status" value="1"/>
</dbReference>
<evidence type="ECO:0000259" key="5">
    <source>
        <dbReference type="PROSITE" id="PS50113"/>
    </source>
</evidence>
<evidence type="ECO:0000313" key="7">
    <source>
        <dbReference type="Proteomes" id="UP001260980"/>
    </source>
</evidence>
<evidence type="ECO:0000313" key="6">
    <source>
        <dbReference type="EMBL" id="MDU0202122.1"/>
    </source>
</evidence>
<feature type="domain" description="PAS" evidence="4">
    <location>
        <begin position="6"/>
        <end position="52"/>
    </location>
</feature>
<keyword evidence="7" id="KW-1185">Reference proteome</keyword>
<dbReference type="CDD" id="cd00130">
    <property type="entry name" value="PAS"/>
    <property type="match status" value="1"/>
</dbReference>
<accession>A0ABU3RE62</accession>
<dbReference type="PANTHER" id="PTHR32089:SF112">
    <property type="entry name" value="LYSOZYME-LIKE PROTEIN-RELATED"/>
    <property type="match status" value="1"/>
</dbReference>
<dbReference type="Pfam" id="PF13426">
    <property type="entry name" value="PAS_9"/>
    <property type="match status" value="1"/>
</dbReference>
<evidence type="ECO:0000256" key="1">
    <source>
        <dbReference type="ARBA" id="ARBA00023224"/>
    </source>
</evidence>
<dbReference type="InterPro" id="IPR000014">
    <property type="entry name" value="PAS"/>
</dbReference>
<dbReference type="Gene3D" id="1.10.287.950">
    <property type="entry name" value="Methyl-accepting chemotaxis protein"/>
    <property type="match status" value="1"/>
</dbReference>
<proteinExistence type="predicted"/>
<evidence type="ECO:0000259" key="3">
    <source>
        <dbReference type="PROSITE" id="PS50111"/>
    </source>
</evidence>
<dbReference type="PANTHER" id="PTHR32089">
    <property type="entry name" value="METHYL-ACCEPTING CHEMOTAXIS PROTEIN MCPB"/>
    <property type="match status" value="1"/>
</dbReference>
<dbReference type="SMART" id="SM00283">
    <property type="entry name" value="MA"/>
    <property type="match status" value="1"/>
</dbReference>
<gene>
    <name evidence="6" type="ORF">RQP52_13530</name>
</gene>
<dbReference type="InterPro" id="IPR004089">
    <property type="entry name" value="MCPsignal_dom"/>
</dbReference>
<reference evidence="6 7" key="1">
    <citation type="submission" date="2023-10" db="EMBL/GenBank/DDBJ databases">
        <title>Paenibacillus strain PFR10 Genome sequencing and assembly.</title>
        <authorList>
            <person name="Kim I."/>
        </authorList>
    </citation>
    <scope>NUCLEOTIDE SEQUENCE [LARGE SCALE GENOMIC DNA]</scope>
    <source>
        <strain evidence="6 7">PFR10</strain>
    </source>
</reference>
<protein>
    <submittedName>
        <fullName evidence="6">Methyl-accepting chemotaxis protein</fullName>
    </submittedName>
</protein>
<dbReference type="RefSeq" id="WP_315952115.1">
    <property type="nucleotide sequence ID" value="NZ_JAWCUD010000003.1"/>
</dbReference>
<feature type="domain" description="Methyl-accepting transducer" evidence="3">
    <location>
        <begin position="147"/>
        <end position="302"/>
    </location>
</feature>
<dbReference type="PROSITE" id="PS50112">
    <property type="entry name" value="PAS"/>
    <property type="match status" value="1"/>
</dbReference>
<dbReference type="Pfam" id="PF00015">
    <property type="entry name" value="MCPsignal"/>
    <property type="match status" value="1"/>
</dbReference>
<dbReference type="InterPro" id="IPR000700">
    <property type="entry name" value="PAS-assoc_C"/>
</dbReference>
<dbReference type="EMBL" id="JAWCUD010000003">
    <property type="protein sequence ID" value="MDU0202122.1"/>
    <property type="molecule type" value="Genomic_DNA"/>
</dbReference>
<dbReference type="InterPro" id="IPR035965">
    <property type="entry name" value="PAS-like_dom_sf"/>
</dbReference>
<dbReference type="PROSITE" id="PS50113">
    <property type="entry name" value="PAC"/>
    <property type="match status" value="1"/>
</dbReference>
<comment type="caution">
    <text evidence="6">The sequence shown here is derived from an EMBL/GenBank/DDBJ whole genome shotgun (WGS) entry which is preliminary data.</text>
</comment>
<feature type="domain" description="PAC" evidence="5">
    <location>
        <begin position="80"/>
        <end position="134"/>
    </location>
</feature>
<evidence type="ECO:0000259" key="4">
    <source>
        <dbReference type="PROSITE" id="PS50112"/>
    </source>
</evidence>